<dbReference type="AlphaFoldDB" id="A0A8H6KLW1"/>
<dbReference type="EMBL" id="WIGO01000058">
    <property type="protein sequence ID" value="KAF6833481.1"/>
    <property type="molecule type" value="Genomic_DNA"/>
</dbReference>
<evidence type="ECO:0000313" key="1">
    <source>
        <dbReference type="EMBL" id="KAF6833481.1"/>
    </source>
</evidence>
<accession>A0A8H6KLW1</accession>
<evidence type="ECO:0000313" key="2">
    <source>
        <dbReference type="Proteomes" id="UP000654918"/>
    </source>
</evidence>
<dbReference type="Proteomes" id="UP000654918">
    <property type="component" value="Unassembled WGS sequence"/>
</dbReference>
<name>A0A8H6KLW1_9PEZI</name>
<keyword evidence="2" id="KW-1185">Reference proteome</keyword>
<comment type="caution">
    <text evidence="1">The sequence shown here is derived from an EMBL/GenBank/DDBJ whole genome shotgun (WGS) entry which is preliminary data.</text>
</comment>
<proteinExistence type="predicted"/>
<gene>
    <name evidence="1" type="ORF">CPLU01_05519</name>
</gene>
<protein>
    <submittedName>
        <fullName evidence="1">Uncharacterized protein</fullName>
    </submittedName>
</protein>
<reference evidence="1" key="1">
    <citation type="journal article" date="2020" name="Phytopathology">
        <title>Genome Sequence Resources of Colletotrichum truncatum, C. plurivorum, C. musicola, and C. sojae: Four Species Pathogenic to Soybean (Glycine max).</title>
        <authorList>
            <person name="Rogerio F."/>
            <person name="Boufleur T.R."/>
            <person name="Ciampi-Guillardi M."/>
            <person name="Sukno S.A."/>
            <person name="Thon M.R."/>
            <person name="Massola Junior N.S."/>
            <person name="Baroncelli R."/>
        </authorList>
    </citation>
    <scope>NUCLEOTIDE SEQUENCE</scope>
    <source>
        <strain evidence="1">LFN00145</strain>
    </source>
</reference>
<sequence>MLETTCGWSSTDVLCEHLMQGNLTTTTWGLRDEASMQQQQDMQAVRVMPAHVFSFVPFLATAIGSLAPNPPYPFPSICVCAQGSVSSGTVDP</sequence>
<organism evidence="1 2">
    <name type="scientific">Colletotrichum plurivorum</name>
    <dbReference type="NCBI Taxonomy" id="2175906"/>
    <lineage>
        <taxon>Eukaryota</taxon>
        <taxon>Fungi</taxon>
        <taxon>Dikarya</taxon>
        <taxon>Ascomycota</taxon>
        <taxon>Pezizomycotina</taxon>
        <taxon>Sordariomycetes</taxon>
        <taxon>Hypocreomycetidae</taxon>
        <taxon>Glomerellales</taxon>
        <taxon>Glomerellaceae</taxon>
        <taxon>Colletotrichum</taxon>
        <taxon>Colletotrichum orchidearum species complex</taxon>
    </lineage>
</organism>